<evidence type="ECO:0000313" key="3">
    <source>
        <dbReference type="Proteomes" id="UP000189670"/>
    </source>
</evidence>
<dbReference type="Gene3D" id="3.40.50.10140">
    <property type="entry name" value="Toll/interleukin-1 receptor homology (TIR) domain"/>
    <property type="match status" value="1"/>
</dbReference>
<accession>A0A1V1PA25</accession>
<dbReference type="AlphaFoldDB" id="A0A1V1PA25"/>
<dbReference type="InterPro" id="IPR000157">
    <property type="entry name" value="TIR_dom"/>
</dbReference>
<dbReference type="GO" id="GO:0007165">
    <property type="term" value="P:signal transduction"/>
    <property type="evidence" value="ECO:0007669"/>
    <property type="project" value="InterPro"/>
</dbReference>
<feature type="domain" description="TIR" evidence="1">
    <location>
        <begin position="7"/>
        <end position="138"/>
    </location>
</feature>
<dbReference type="Pfam" id="PF13676">
    <property type="entry name" value="TIR_2"/>
    <property type="match status" value="1"/>
</dbReference>
<evidence type="ECO:0000313" key="2">
    <source>
        <dbReference type="EMBL" id="ETR71737.1"/>
    </source>
</evidence>
<dbReference type="SMART" id="SM00255">
    <property type="entry name" value="TIR"/>
    <property type="match status" value="1"/>
</dbReference>
<dbReference type="PROSITE" id="PS50104">
    <property type="entry name" value="TIR"/>
    <property type="match status" value="1"/>
</dbReference>
<protein>
    <submittedName>
        <fullName evidence="2">TIR protein</fullName>
    </submittedName>
</protein>
<organism evidence="2 3">
    <name type="scientific">Candidatus Magnetoglobus multicellularis str. Araruama</name>
    <dbReference type="NCBI Taxonomy" id="890399"/>
    <lineage>
        <taxon>Bacteria</taxon>
        <taxon>Pseudomonadati</taxon>
        <taxon>Thermodesulfobacteriota</taxon>
        <taxon>Desulfobacteria</taxon>
        <taxon>Desulfobacterales</taxon>
        <taxon>Desulfobacteraceae</taxon>
        <taxon>Candidatus Magnetoglobus</taxon>
    </lineage>
</organism>
<reference evidence="3" key="1">
    <citation type="submission" date="2012-11" db="EMBL/GenBank/DDBJ databases">
        <authorList>
            <person name="Lucero-Rivera Y.E."/>
            <person name="Tovar-Ramirez D."/>
        </authorList>
    </citation>
    <scope>NUCLEOTIDE SEQUENCE [LARGE SCALE GENOMIC DNA]</scope>
    <source>
        <strain evidence="3">Araruama</strain>
    </source>
</reference>
<gene>
    <name evidence="2" type="ORF">OMM_02261</name>
</gene>
<name>A0A1V1PA25_9BACT</name>
<evidence type="ECO:0000259" key="1">
    <source>
        <dbReference type="PROSITE" id="PS50104"/>
    </source>
</evidence>
<dbReference type="EMBL" id="ATBP01000228">
    <property type="protein sequence ID" value="ETR71737.1"/>
    <property type="molecule type" value="Genomic_DNA"/>
</dbReference>
<proteinExistence type="predicted"/>
<dbReference type="SUPFAM" id="SSF52200">
    <property type="entry name" value="Toll/Interleukin receptor TIR domain"/>
    <property type="match status" value="1"/>
</dbReference>
<comment type="caution">
    <text evidence="2">The sequence shown here is derived from an EMBL/GenBank/DDBJ whole genome shotgun (WGS) entry which is preliminary data.</text>
</comment>
<sequence length="216" mass="25167">MEQKMKNIKRVFISYAKEDYEIAEKLYNDLKNCGVHTWIDRENLLPGQNWQITIEKAINECGFFIVLLSSNSVSKKGFIQNELKISSDMLKSTPPNEIFIIPVRVDECVPSDERLKYIHWADLFPLYNKGFKKIIQVLSADDDIRIDDEYLKKMDAKDMTDLSNRLVQYPSINELSLYLSKCYKIDVILAGGDVFSQIFQKHLEKAMFLNLQKDPI</sequence>
<dbReference type="Proteomes" id="UP000189670">
    <property type="component" value="Unassembled WGS sequence"/>
</dbReference>
<dbReference type="InterPro" id="IPR035897">
    <property type="entry name" value="Toll_tir_struct_dom_sf"/>
</dbReference>